<accession>A0A9P8TQR5</accession>
<evidence type="ECO:0008006" key="4">
    <source>
        <dbReference type="Google" id="ProtNLM"/>
    </source>
</evidence>
<feature type="region of interest" description="Disordered" evidence="1">
    <location>
        <begin position="1"/>
        <end position="123"/>
    </location>
</feature>
<feature type="compositionally biased region" description="Polar residues" evidence="1">
    <location>
        <begin position="264"/>
        <end position="279"/>
    </location>
</feature>
<evidence type="ECO:0000313" key="2">
    <source>
        <dbReference type="EMBL" id="KAH3687605.1"/>
    </source>
</evidence>
<evidence type="ECO:0000256" key="1">
    <source>
        <dbReference type="SAM" id="MobiDB-lite"/>
    </source>
</evidence>
<protein>
    <recommendedName>
        <fullName evidence="4">RRM domain-containing protein</fullName>
    </recommendedName>
</protein>
<sequence>MAAKKPANTLASRLRAAAPKTKASTTNTKQAKAASTNPLAKRIAVLSSKEDDKKKKNNQSDGKSKKVNPLLAALSNATSKKTQNETSKQKKPSTNKKAPLKIGKAQPNTRSKTTKKPSLQILSSKSKESATVLQISNLSHEIPYADLFRFLSTTYGPLLSLKTQDLASGSQIASASFLDIQDMYRCEKELKEREVDGRVLTVKRISEPASPGFSNSGGSMNPYPTAGYYNPYAAAVMQFAAAPPQHMTQEQMLVQAQFQRINGATSGVNTADSGESNPANGKKENSRQRDTKGSKGNKKSQDLSSRIGRK</sequence>
<dbReference type="AlphaFoldDB" id="A0A9P8TQR5"/>
<feature type="compositionally biased region" description="Polar residues" evidence="1">
    <location>
        <begin position="75"/>
        <end position="86"/>
    </location>
</feature>
<comment type="caution">
    <text evidence="2">The sequence shown here is derived from an EMBL/GenBank/DDBJ whole genome shotgun (WGS) entry which is preliminary data.</text>
</comment>
<dbReference type="Gene3D" id="3.30.70.330">
    <property type="match status" value="1"/>
</dbReference>
<dbReference type="InterPro" id="IPR035979">
    <property type="entry name" value="RBD_domain_sf"/>
</dbReference>
<name>A0A9P8TQR5_WICPI</name>
<proteinExistence type="predicted"/>
<feature type="compositionally biased region" description="Polar residues" evidence="1">
    <location>
        <begin position="106"/>
        <end position="123"/>
    </location>
</feature>
<dbReference type="SUPFAM" id="SSF54928">
    <property type="entry name" value="RNA-binding domain, RBD"/>
    <property type="match status" value="1"/>
</dbReference>
<reference evidence="2" key="1">
    <citation type="journal article" date="2021" name="Open Biol.">
        <title>Shared evolutionary footprints suggest mitochondrial oxidative damage underlies multiple complex I losses in fungi.</title>
        <authorList>
            <person name="Schikora-Tamarit M.A."/>
            <person name="Marcet-Houben M."/>
            <person name="Nosek J."/>
            <person name="Gabaldon T."/>
        </authorList>
    </citation>
    <scope>NUCLEOTIDE SEQUENCE</scope>
    <source>
        <strain evidence="2">CBS2887</strain>
    </source>
</reference>
<dbReference type="EMBL" id="JAEUBG010000721">
    <property type="protein sequence ID" value="KAH3687605.1"/>
    <property type="molecule type" value="Genomic_DNA"/>
</dbReference>
<keyword evidence="3" id="KW-1185">Reference proteome</keyword>
<dbReference type="InterPro" id="IPR012677">
    <property type="entry name" value="Nucleotide-bd_a/b_plait_sf"/>
</dbReference>
<feature type="region of interest" description="Disordered" evidence="1">
    <location>
        <begin position="264"/>
        <end position="310"/>
    </location>
</feature>
<reference evidence="2" key="2">
    <citation type="submission" date="2021-01" db="EMBL/GenBank/DDBJ databases">
        <authorList>
            <person name="Schikora-Tamarit M.A."/>
        </authorList>
    </citation>
    <scope>NUCLEOTIDE SEQUENCE</scope>
    <source>
        <strain evidence="2">CBS2887</strain>
    </source>
</reference>
<organism evidence="2 3">
    <name type="scientific">Wickerhamomyces pijperi</name>
    <name type="common">Yeast</name>
    <name type="synonym">Pichia pijperi</name>
    <dbReference type="NCBI Taxonomy" id="599730"/>
    <lineage>
        <taxon>Eukaryota</taxon>
        <taxon>Fungi</taxon>
        <taxon>Dikarya</taxon>
        <taxon>Ascomycota</taxon>
        <taxon>Saccharomycotina</taxon>
        <taxon>Saccharomycetes</taxon>
        <taxon>Phaffomycetales</taxon>
        <taxon>Wickerhamomycetaceae</taxon>
        <taxon>Wickerhamomyces</taxon>
    </lineage>
</organism>
<dbReference type="GO" id="GO:0003676">
    <property type="term" value="F:nucleic acid binding"/>
    <property type="evidence" value="ECO:0007669"/>
    <property type="project" value="InterPro"/>
</dbReference>
<feature type="compositionally biased region" description="Polar residues" evidence="1">
    <location>
        <begin position="22"/>
        <end position="38"/>
    </location>
</feature>
<feature type="compositionally biased region" description="Basic and acidic residues" evidence="1">
    <location>
        <begin position="281"/>
        <end position="293"/>
    </location>
</feature>
<gene>
    <name evidence="2" type="ORF">WICPIJ_001415</name>
</gene>
<dbReference type="CDD" id="cd00590">
    <property type="entry name" value="RRM_SF"/>
    <property type="match status" value="1"/>
</dbReference>
<dbReference type="Proteomes" id="UP000774326">
    <property type="component" value="Unassembled WGS sequence"/>
</dbReference>
<evidence type="ECO:0000313" key="3">
    <source>
        <dbReference type="Proteomes" id="UP000774326"/>
    </source>
</evidence>